<name>A0A1R1L7D7_9MICC</name>
<protein>
    <submittedName>
        <fullName evidence="3">Uncharacterized protein</fullName>
    </submittedName>
</protein>
<accession>A0A1R1L7D7</accession>
<feature type="region of interest" description="Disordered" evidence="1">
    <location>
        <begin position="159"/>
        <end position="208"/>
    </location>
</feature>
<comment type="caution">
    <text evidence="3">The sequence shown here is derived from an EMBL/GenBank/DDBJ whole genome shotgun (WGS) entry which is preliminary data.</text>
</comment>
<keyword evidence="2" id="KW-0812">Transmembrane</keyword>
<dbReference type="EMBL" id="MRDE01000074">
    <property type="protein sequence ID" value="OMH23447.1"/>
    <property type="molecule type" value="Genomic_DNA"/>
</dbReference>
<keyword evidence="2" id="KW-0472">Membrane</keyword>
<keyword evidence="4" id="KW-1185">Reference proteome</keyword>
<gene>
    <name evidence="3" type="ORF">BKD30_12540</name>
</gene>
<dbReference type="Proteomes" id="UP000187085">
    <property type="component" value="Unassembled WGS sequence"/>
</dbReference>
<evidence type="ECO:0000256" key="2">
    <source>
        <dbReference type="SAM" id="Phobius"/>
    </source>
</evidence>
<organism evidence="3 4">
    <name type="scientific">Tersicoccus phoenicis</name>
    <dbReference type="NCBI Taxonomy" id="554083"/>
    <lineage>
        <taxon>Bacteria</taxon>
        <taxon>Bacillati</taxon>
        <taxon>Actinomycetota</taxon>
        <taxon>Actinomycetes</taxon>
        <taxon>Micrococcales</taxon>
        <taxon>Micrococcaceae</taxon>
        <taxon>Tersicoccus</taxon>
    </lineage>
</organism>
<keyword evidence="2" id="KW-1133">Transmembrane helix</keyword>
<evidence type="ECO:0000313" key="4">
    <source>
        <dbReference type="Proteomes" id="UP000187085"/>
    </source>
</evidence>
<evidence type="ECO:0000256" key="1">
    <source>
        <dbReference type="SAM" id="MobiDB-lite"/>
    </source>
</evidence>
<feature type="region of interest" description="Disordered" evidence="1">
    <location>
        <begin position="76"/>
        <end position="105"/>
    </location>
</feature>
<dbReference type="STRING" id="554083.BKD30_12540"/>
<feature type="transmembrane region" description="Helical" evidence="2">
    <location>
        <begin position="52"/>
        <end position="71"/>
    </location>
</feature>
<evidence type="ECO:0000313" key="3">
    <source>
        <dbReference type="EMBL" id="OMH23447.1"/>
    </source>
</evidence>
<proteinExistence type="predicted"/>
<sequence length="208" mass="20734">MQRNGNTPGYAGVVPLQATDRLRGPIRSRKLEEVTTMTRSSAAVVRLPGNRLIALAVLLAVVVGLIGMHVLGGNRQSGHAVGSPSALSGPIADGEHRAGYPGAPAGGVMPVSTAADVVTPGTTAMNVAGGGPTATGGSDSMCGSAQECAAMSGPCVPDRPGVPTTVGAGDEAGTTPALHDPGRPVDALTAQPPEVRRPSLHELSISRT</sequence>
<reference evidence="3 4" key="1">
    <citation type="submission" date="2016-12" db="EMBL/GenBank/DDBJ databases">
        <title>Draft genome of Tersicoccus phoenicis 1P05MA.</title>
        <authorList>
            <person name="Nakajima Y."/>
            <person name="Yoshizawa S."/>
            <person name="Nakamura K."/>
            <person name="Ogura Y."/>
            <person name="Hayashi T."/>
            <person name="Kogure K."/>
        </authorList>
    </citation>
    <scope>NUCLEOTIDE SEQUENCE [LARGE SCALE GENOMIC DNA]</scope>
    <source>
        <strain evidence="3 4">1p05MA</strain>
    </source>
</reference>
<dbReference type="AlphaFoldDB" id="A0A1R1L7D7"/>